<keyword evidence="5" id="KW-0045">Antibiotic biosynthesis</keyword>
<evidence type="ECO:0000313" key="8">
    <source>
        <dbReference type="EMBL" id="SFB04785.1"/>
    </source>
</evidence>
<dbReference type="InterPro" id="IPR015424">
    <property type="entry name" value="PyrdxlP-dep_Trfase"/>
</dbReference>
<dbReference type="GO" id="GO:0030170">
    <property type="term" value="F:pyridoxal phosphate binding"/>
    <property type="evidence" value="ECO:0007669"/>
    <property type="project" value="InterPro"/>
</dbReference>
<dbReference type="GO" id="GO:0017000">
    <property type="term" value="P:antibiotic biosynthetic process"/>
    <property type="evidence" value="ECO:0007669"/>
    <property type="project" value="UniProtKB-KW"/>
</dbReference>
<evidence type="ECO:0000256" key="1">
    <source>
        <dbReference type="ARBA" id="ARBA00001933"/>
    </source>
</evidence>
<dbReference type="STRING" id="490629.SAMN05216266_10427"/>
<dbReference type="EMBL" id="FOKG01000004">
    <property type="protein sequence ID" value="SFB04785.1"/>
    <property type="molecule type" value="Genomic_DNA"/>
</dbReference>
<evidence type="ECO:0000259" key="7">
    <source>
        <dbReference type="Pfam" id="PF00155"/>
    </source>
</evidence>
<gene>
    <name evidence="8" type="ORF">SAMN05216266_10427</name>
</gene>
<dbReference type="InterPro" id="IPR015421">
    <property type="entry name" value="PyrdxlP-dep_Trfase_major"/>
</dbReference>
<dbReference type="RefSeq" id="WP_091671700.1">
    <property type="nucleotide sequence ID" value="NZ_FOKG01000004.1"/>
</dbReference>
<proteinExistence type="inferred from homology"/>
<dbReference type="InterPro" id="IPR015422">
    <property type="entry name" value="PyrdxlP-dep_Trfase_small"/>
</dbReference>
<dbReference type="Proteomes" id="UP000243799">
    <property type="component" value="Unassembled WGS sequence"/>
</dbReference>
<dbReference type="OrthoDB" id="9763453at2"/>
<dbReference type="Gene3D" id="3.90.1150.10">
    <property type="entry name" value="Aspartate Aminotransferase, domain 1"/>
    <property type="match status" value="1"/>
</dbReference>
<accession>A0A1I0XUM5</accession>
<dbReference type="InterPro" id="IPR004838">
    <property type="entry name" value="NHTrfase_class1_PyrdxlP-BS"/>
</dbReference>
<evidence type="ECO:0000256" key="5">
    <source>
        <dbReference type="ARBA" id="ARBA00023194"/>
    </source>
</evidence>
<dbReference type="EC" id="2.6.1.-" evidence="6"/>
<dbReference type="PROSITE" id="PS00105">
    <property type="entry name" value="AA_TRANSFER_CLASS_1"/>
    <property type="match status" value="1"/>
</dbReference>
<dbReference type="Pfam" id="PF00155">
    <property type="entry name" value="Aminotran_1_2"/>
    <property type="match status" value="1"/>
</dbReference>
<organism evidence="8 9">
    <name type="scientific">Amycolatopsis marina</name>
    <dbReference type="NCBI Taxonomy" id="490629"/>
    <lineage>
        <taxon>Bacteria</taxon>
        <taxon>Bacillati</taxon>
        <taxon>Actinomycetota</taxon>
        <taxon>Actinomycetes</taxon>
        <taxon>Pseudonocardiales</taxon>
        <taxon>Pseudonocardiaceae</taxon>
        <taxon>Amycolatopsis</taxon>
    </lineage>
</organism>
<reference evidence="9" key="1">
    <citation type="submission" date="2016-10" db="EMBL/GenBank/DDBJ databases">
        <authorList>
            <person name="Varghese N."/>
            <person name="Submissions S."/>
        </authorList>
    </citation>
    <scope>NUCLEOTIDE SEQUENCE [LARGE SCALE GENOMIC DNA]</scope>
    <source>
        <strain evidence="9">CGMCC 4.3568</strain>
    </source>
</reference>
<dbReference type="CDD" id="cd00609">
    <property type="entry name" value="AAT_like"/>
    <property type="match status" value="1"/>
</dbReference>
<dbReference type="PANTHER" id="PTHR43807:SF20">
    <property type="entry name" value="FI04487P"/>
    <property type="match status" value="1"/>
</dbReference>
<evidence type="ECO:0000256" key="3">
    <source>
        <dbReference type="ARBA" id="ARBA00022679"/>
    </source>
</evidence>
<dbReference type="InterPro" id="IPR051326">
    <property type="entry name" value="Kynurenine-oxoglutarate_AT"/>
</dbReference>
<dbReference type="GO" id="GO:0016212">
    <property type="term" value="F:kynurenine-oxoglutarate transaminase activity"/>
    <property type="evidence" value="ECO:0007669"/>
    <property type="project" value="TreeGrafter"/>
</dbReference>
<protein>
    <recommendedName>
        <fullName evidence="6">Aminotransferase</fullName>
        <ecNumber evidence="6">2.6.1.-</ecNumber>
    </recommendedName>
</protein>
<dbReference type="PANTHER" id="PTHR43807">
    <property type="entry name" value="FI04487P"/>
    <property type="match status" value="1"/>
</dbReference>
<keyword evidence="3 6" id="KW-0808">Transferase</keyword>
<keyword evidence="4" id="KW-0663">Pyridoxal phosphate</keyword>
<comment type="cofactor">
    <cofactor evidence="1 6">
        <name>pyridoxal 5'-phosphate</name>
        <dbReference type="ChEBI" id="CHEBI:597326"/>
    </cofactor>
</comment>
<sequence length="385" mass="41058">MIPADRTRYLPAGGLAALLGAGREYGAVDLAVGTPGWPVPAPDLIEQACVALRTGNNQYENPAGNLELREQLAGVLADAGDPADPATELTITVGGSEGLCVAFLSVVDPGDEVIVLEPSYENFLGGIALAGGRPRYVRVGADWRIDPDVLAAAFGSRTRAIVLNTPNNPTGHVLSREELGVVARLCERWDTTVISDEVYSTYVFDGREHISVADDPALRARSIVIGSLSKSHAISGWRMGFLRANAAITEVLRQVHIATTAGGAGPLQRAVAEAGVLRSGDWNPAAQMQRNRDRVVAMFSRLGLRCSVPEGGCYVMADIRPFTDQTSDKFAHRLLVHGGVVVAPGQFFFGAGVGGDDFIRIAFNRPDDTLDEAERRLTRFGQGVE</sequence>
<dbReference type="GO" id="GO:0005737">
    <property type="term" value="C:cytoplasm"/>
    <property type="evidence" value="ECO:0007669"/>
    <property type="project" value="TreeGrafter"/>
</dbReference>
<evidence type="ECO:0000313" key="9">
    <source>
        <dbReference type="Proteomes" id="UP000243799"/>
    </source>
</evidence>
<dbReference type="AlphaFoldDB" id="A0A1I0XUM5"/>
<dbReference type="InterPro" id="IPR004839">
    <property type="entry name" value="Aminotransferase_I/II_large"/>
</dbReference>
<evidence type="ECO:0000256" key="4">
    <source>
        <dbReference type="ARBA" id="ARBA00022898"/>
    </source>
</evidence>
<name>A0A1I0XUM5_9PSEU</name>
<keyword evidence="2 6" id="KW-0032">Aminotransferase</keyword>
<evidence type="ECO:0000256" key="6">
    <source>
        <dbReference type="RuleBase" id="RU000481"/>
    </source>
</evidence>
<evidence type="ECO:0000256" key="2">
    <source>
        <dbReference type="ARBA" id="ARBA00022576"/>
    </source>
</evidence>
<dbReference type="SUPFAM" id="SSF53383">
    <property type="entry name" value="PLP-dependent transferases"/>
    <property type="match status" value="1"/>
</dbReference>
<keyword evidence="9" id="KW-1185">Reference proteome</keyword>
<dbReference type="Gene3D" id="3.40.640.10">
    <property type="entry name" value="Type I PLP-dependent aspartate aminotransferase-like (Major domain)"/>
    <property type="match status" value="1"/>
</dbReference>
<feature type="domain" description="Aminotransferase class I/classII large" evidence="7">
    <location>
        <begin position="51"/>
        <end position="376"/>
    </location>
</feature>
<comment type="similarity">
    <text evidence="6">Belongs to the class-I pyridoxal-phosphate-dependent aminotransferase family.</text>
</comment>